<dbReference type="Gene3D" id="2.60.40.3100">
    <property type="entry name" value="Arylsulphate sulphotransferase monomer, N-terminal domain"/>
    <property type="match status" value="1"/>
</dbReference>
<feature type="transmembrane region" description="Helical" evidence="1">
    <location>
        <begin position="20"/>
        <end position="37"/>
    </location>
</feature>
<keyword evidence="1" id="KW-0812">Transmembrane</keyword>
<protein>
    <submittedName>
        <fullName evidence="3">Aryl-sulfate sulfotransferase</fullName>
    </submittedName>
</protein>
<name>A0A9D1WVM1_9FIRM</name>
<reference evidence="3" key="1">
    <citation type="journal article" date="2021" name="PeerJ">
        <title>Extensive microbial diversity within the chicken gut microbiome revealed by metagenomics and culture.</title>
        <authorList>
            <person name="Gilroy R."/>
            <person name="Ravi A."/>
            <person name="Getino M."/>
            <person name="Pursley I."/>
            <person name="Horton D.L."/>
            <person name="Alikhan N.F."/>
            <person name="Baker D."/>
            <person name="Gharbi K."/>
            <person name="Hall N."/>
            <person name="Watson M."/>
            <person name="Adriaenssens E.M."/>
            <person name="Foster-Nyarko E."/>
            <person name="Jarju S."/>
            <person name="Secka A."/>
            <person name="Antonio M."/>
            <person name="Oren A."/>
            <person name="Chaudhuri R.R."/>
            <person name="La Ragione R."/>
            <person name="Hildebrand F."/>
            <person name="Pallen M.J."/>
        </authorList>
    </citation>
    <scope>NUCLEOTIDE SEQUENCE</scope>
    <source>
        <strain evidence="3">CHK191-13928</strain>
    </source>
</reference>
<dbReference type="AlphaFoldDB" id="A0A9D1WVM1"/>
<dbReference type="InterPro" id="IPR010262">
    <property type="entry name" value="Arylsulfotransferase_bact"/>
</dbReference>
<dbReference type="GO" id="GO:0004062">
    <property type="term" value="F:aryl sulfotransferase activity"/>
    <property type="evidence" value="ECO:0007669"/>
    <property type="project" value="InterPro"/>
</dbReference>
<dbReference type="Pfam" id="PF05935">
    <property type="entry name" value="Arylsulfotrans"/>
    <property type="match status" value="1"/>
</dbReference>
<dbReference type="InterPro" id="IPR053143">
    <property type="entry name" value="Arylsulfate_ST"/>
</dbReference>
<sequence length="558" mass="63682">MDRRTVSDKAEAGRRGREKYYLAAFVIMTCLCAYFAYRAFGAKGGLQNTAQIEAKAETKEITHKEKDIYTKEYQDEAQKQIDELKEEADYTVDDPLLISNPYGTNTTSVYYFANSDHYSYAKCTVEADGAEKITQTLKNDGENNLTLQHEYQITGLAEGAKNKITMIFYDRNDKVVDRTYFYVTTDEDSEIPEITKVEEGSSKQEMTDGLFAMLGHDKSEAANVYFYDNEGVSRGKIPLNGYRTDRLITVDGNLIFSYDTSNIAVMNRLGKIVDTIDIGKYEFHHDFCYDEDAGVLLCLVNNTEKDTIEDVLISVDLETGKVKEFIDFEELLPEMRENAVQREGGKNTYGGTELDWLHLNSLDIIDDGEIIVSSREQSALIKVSDIFDQPEISYIIHGGTLYDGTDYEQYLLEQDGDFRGQAGQHTITVEKSDDLEDGQYYLYMFDNNFGNAATIPDFDWDQYPGVGTYDEGDASRYYKYLVDEEEGTYQLVQDFDLPYSSIVSSVQQLGGNIPFSSGRSKCFGEYDEDGNMIKTFTYDADKYSYRVMKYNFKGFYYQ</sequence>
<dbReference type="InterPro" id="IPR035391">
    <property type="entry name" value="Arylsulfotran_N"/>
</dbReference>
<evidence type="ECO:0000259" key="2">
    <source>
        <dbReference type="Pfam" id="PF17425"/>
    </source>
</evidence>
<dbReference type="EMBL" id="DXEM01000023">
    <property type="protein sequence ID" value="HIX67866.1"/>
    <property type="molecule type" value="Genomic_DNA"/>
</dbReference>
<dbReference type="PANTHER" id="PTHR35340:SF5">
    <property type="entry name" value="ASST-DOMAIN-CONTAINING PROTEIN"/>
    <property type="match status" value="1"/>
</dbReference>
<dbReference type="InterPro" id="IPR038477">
    <property type="entry name" value="ASST_N_sf"/>
</dbReference>
<comment type="caution">
    <text evidence="3">The sequence shown here is derived from an EMBL/GenBank/DDBJ whole genome shotgun (WGS) entry which is preliminary data.</text>
</comment>
<evidence type="ECO:0000256" key="1">
    <source>
        <dbReference type="SAM" id="Phobius"/>
    </source>
</evidence>
<reference evidence="3" key="2">
    <citation type="submission" date="2021-04" db="EMBL/GenBank/DDBJ databases">
        <authorList>
            <person name="Gilroy R."/>
        </authorList>
    </citation>
    <scope>NUCLEOTIDE SEQUENCE</scope>
    <source>
        <strain evidence="3">CHK191-13928</strain>
    </source>
</reference>
<keyword evidence="1" id="KW-1133">Transmembrane helix</keyword>
<feature type="domain" description="Arylsulfotransferase N-terminal" evidence="2">
    <location>
        <begin position="98"/>
        <end position="182"/>
    </location>
</feature>
<evidence type="ECO:0000313" key="4">
    <source>
        <dbReference type="Proteomes" id="UP000886721"/>
    </source>
</evidence>
<organism evidence="3 4">
    <name type="scientific">Candidatus Anaerostipes excrementavium</name>
    <dbReference type="NCBI Taxonomy" id="2838463"/>
    <lineage>
        <taxon>Bacteria</taxon>
        <taxon>Bacillati</taxon>
        <taxon>Bacillota</taxon>
        <taxon>Clostridia</taxon>
        <taxon>Lachnospirales</taxon>
        <taxon>Lachnospiraceae</taxon>
        <taxon>Anaerostipes</taxon>
    </lineage>
</organism>
<dbReference type="PANTHER" id="PTHR35340">
    <property type="entry name" value="PQQ ENZYME REPEAT PROTEIN-RELATED"/>
    <property type="match status" value="1"/>
</dbReference>
<proteinExistence type="predicted"/>
<dbReference type="Pfam" id="PF17425">
    <property type="entry name" value="Arylsulfotran_N"/>
    <property type="match status" value="1"/>
</dbReference>
<keyword evidence="1" id="KW-0472">Membrane</keyword>
<dbReference type="Proteomes" id="UP000886721">
    <property type="component" value="Unassembled WGS sequence"/>
</dbReference>
<gene>
    <name evidence="3" type="ORF">H9735_07075</name>
</gene>
<evidence type="ECO:0000313" key="3">
    <source>
        <dbReference type="EMBL" id="HIX67866.1"/>
    </source>
</evidence>
<accession>A0A9D1WVM1</accession>